<evidence type="ECO:0000256" key="6">
    <source>
        <dbReference type="ARBA" id="ARBA00022989"/>
    </source>
</evidence>
<comment type="subcellular location">
    <subcellularLocation>
        <location evidence="1">Membrane</location>
        <topology evidence="1">Single-pass type I membrane protein</topology>
    </subcellularLocation>
</comment>
<sequence length="157" mass="17838">MVWPDFEGERKAREKNEAYPMVLATTQIHTLSDDDQVRCLETERLVLLTFKQGLVDPGKSLSSWTNSSNRDCCTWTGITCDNRTNHVVVLALGGPYKRIGGDIGASLVKLQYLEVLDFSGNDFTRIPKFIGSFKRLTYLSLRWNPMWRPSYEAATVT</sequence>
<dbReference type="InterPro" id="IPR046956">
    <property type="entry name" value="RLP23-like"/>
</dbReference>
<dbReference type="InterPro" id="IPR032675">
    <property type="entry name" value="LRR_dom_sf"/>
</dbReference>
<dbReference type="SUPFAM" id="SSF52058">
    <property type="entry name" value="L domain-like"/>
    <property type="match status" value="1"/>
</dbReference>
<dbReference type="PANTHER" id="PTHR48063">
    <property type="entry name" value="LRR RECEPTOR-LIKE KINASE"/>
    <property type="match status" value="1"/>
</dbReference>
<evidence type="ECO:0000256" key="3">
    <source>
        <dbReference type="ARBA" id="ARBA00022692"/>
    </source>
</evidence>
<evidence type="ECO:0000256" key="1">
    <source>
        <dbReference type="ARBA" id="ARBA00004479"/>
    </source>
</evidence>
<evidence type="ECO:0000313" key="12">
    <source>
        <dbReference type="Proteomes" id="UP000030645"/>
    </source>
</evidence>
<protein>
    <recommendedName>
        <fullName evidence="10">Leucine-rich repeat-containing N-terminal plant-type domain-containing protein</fullName>
    </recommendedName>
</protein>
<evidence type="ECO:0000256" key="4">
    <source>
        <dbReference type="ARBA" id="ARBA00022729"/>
    </source>
</evidence>
<evidence type="ECO:0000256" key="8">
    <source>
        <dbReference type="ARBA" id="ARBA00023170"/>
    </source>
</evidence>
<dbReference type="Proteomes" id="UP000030645">
    <property type="component" value="Unassembled WGS sequence"/>
</dbReference>
<dbReference type="GO" id="GO:0016020">
    <property type="term" value="C:membrane"/>
    <property type="evidence" value="ECO:0007669"/>
    <property type="project" value="UniProtKB-SubCell"/>
</dbReference>
<evidence type="ECO:0000256" key="2">
    <source>
        <dbReference type="ARBA" id="ARBA00022614"/>
    </source>
</evidence>
<name>W9R769_9ROSA</name>
<proteinExistence type="predicted"/>
<gene>
    <name evidence="11" type="ORF">L484_009844</name>
</gene>
<keyword evidence="9" id="KW-0325">Glycoprotein</keyword>
<keyword evidence="4" id="KW-0732">Signal</keyword>
<dbReference type="InterPro" id="IPR013210">
    <property type="entry name" value="LRR_N_plant-typ"/>
</dbReference>
<keyword evidence="7" id="KW-0472">Membrane</keyword>
<keyword evidence="8" id="KW-0675">Receptor</keyword>
<reference evidence="12" key="1">
    <citation type="submission" date="2013-01" db="EMBL/GenBank/DDBJ databases">
        <title>Draft Genome Sequence of a Mulberry Tree, Morus notabilis C.K. Schneid.</title>
        <authorList>
            <person name="He N."/>
            <person name="Zhao S."/>
        </authorList>
    </citation>
    <scope>NUCLEOTIDE SEQUENCE</scope>
</reference>
<keyword evidence="2" id="KW-0433">Leucine-rich repeat</keyword>
<dbReference type="AlphaFoldDB" id="W9R769"/>
<keyword evidence="12" id="KW-1185">Reference proteome</keyword>
<dbReference type="Gene3D" id="3.80.10.10">
    <property type="entry name" value="Ribonuclease Inhibitor"/>
    <property type="match status" value="1"/>
</dbReference>
<dbReference type="Pfam" id="PF08263">
    <property type="entry name" value="LRRNT_2"/>
    <property type="match status" value="1"/>
</dbReference>
<dbReference type="EMBL" id="KE344289">
    <property type="protein sequence ID" value="EXB56418.1"/>
    <property type="molecule type" value="Genomic_DNA"/>
</dbReference>
<dbReference type="eggNOG" id="KOG0619">
    <property type="taxonomic scope" value="Eukaryota"/>
</dbReference>
<accession>W9R769</accession>
<dbReference type="STRING" id="981085.W9R769"/>
<keyword evidence="3" id="KW-0812">Transmembrane</keyword>
<evidence type="ECO:0000259" key="10">
    <source>
        <dbReference type="Pfam" id="PF08263"/>
    </source>
</evidence>
<evidence type="ECO:0000256" key="7">
    <source>
        <dbReference type="ARBA" id="ARBA00023136"/>
    </source>
</evidence>
<keyword evidence="6" id="KW-1133">Transmembrane helix</keyword>
<evidence type="ECO:0000313" key="11">
    <source>
        <dbReference type="EMBL" id="EXB56418.1"/>
    </source>
</evidence>
<evidence type="ECO:0000256" key="9">
    <source>
        <dbReference type="ARBA" id="ARBA00023180"/>
    </source>
</evidence>
<feature type="domain" description="Leucine-rich repeat-containing N-terminal plant-type" evidence="10">
    <location>
        <begin position="41"/>
        <end position="81"/>
    </location>
</feature>
<organism evidence="11 12">
    <name type="scientific">Morus notabilis</name>
    <dbReference type="NCBI Taxonomy" id="981085"/>
    <lineage>
        <taxon>Eukaryota</taxon>
        <taxon>Viridiplantae</taxon>
        <taxon>Streptophyta</taxon>
        <taxon>Embryophyta</taxon>
        <taxon>Tracheophyta</taxon>
        <taxon>Spermatophyta</taxon>
        <taxon>Magnoliopsida</taxon>
        <taxon>eudicotyledons</taxon>
        <taxon>Gunneridae</taxon>
        <taxon>Pentapetalae</taxon>
        <taxon>rosids</taxon>
        <taxon>fabids</taxon>
        <taxon>Rosales</taxon>
        <taxon>Moraceae</taxon>
        <taxon>Moreae</taxon>
        <taxon>Morus</taxon>
    </lineage>
</organism>
<evidence type="ECO:0000256" key="5">
    <source>
        <dbReference type="ARBA" id="ARBA00022737"/>
    </source>
</evidence>
<keyword evidence="5" id="KW-0677">Repeat</keyword>